<evidence type="ECO:0000256" key="3">
    <source>
        <dbReference type="ARBA" id="ARBA00022917"/>
    </source>
</evidence>
<name>A0A3P7M0G9_DIBLA</name>
<evidence type="ECO:0000313" key="5">
    <source>
        <dbReference type="Proteomes" id="UP000281553"/>
    </source>
</evidence>
<dbReference type="Proteomes" id="UP000281553">
    <property type="component" value="Unassembled WGS sequence"/>
</dbReference>
<sequence>MIDIAMLDLGVFCDPNEVAGTFGRVYLYKMLGFFSLVGLCRVHCLLGDYYTALKMLENVIFSHQEMYHEVPTCHITTGYYVGFAYMMMRRFQDAIRTFSSTLTYISRASGFVSQRQDLRDYVVKQSDQMTSLLAICFTLNPMPIDQSVEQQLREKYAESLNRLQQTNKDEFTMCFDMGCPRFVNPDTVTDRGDYALDAQRHQGYVFREELENLLDLPRLRSYLKLYTTLPVSKLSMFLREKDENVVHSQLMRFKHLLKNVTTTRETCGSLYGKRQLLCDTDFYVDGEMIHIADMKVDRRFSDFFMLQLEKLHEASHFTGIIVM</sequence>
<dbReference type="Pfam" id="PF10255">
    <property type="entry name" value="Paf67"/>
    <property type="match status" value="1"/>
</dbReference>
<keyword evidence="1" id="KW-0963">Cytoplasm</keyword>
<accession>A0A3P7M0G9</accession>
<keyword evidence="5" id="KW-1185">Reference proteome</keyword>
<evidence type="ECO:0008006" key="6">
    <source>
        <dbReference type="Google" id="ProtNLM"/>
    </source>
</evidence>
<dbReference type="AlphaFoldDB" id="A0A3P7M0G9"/>
<keyword evidence="2" id="KW-0396">Initiation factor</keyword>
<keyword evidence="3" id="KW-0648">Protein biosynthesis</keyword>
<reference evidence="4 5" key="1">
    <citation type="submission" date="2018-11" db="EMBL/GenBank/DDBJ databases">
        <authorList>
            <consortium name="Pathogen Informatics"/>
        </authorList>
    </citation>
    <scope>NUCLEOTIDE SEQUENCE [LARGE SCALE GENOMIC DNA]</scope>
</reference>
<dbReference type="PANTHER" id="PTHR13242:SF0">
    <property type="entry name" value="EUKARYOTIC TRANSLATION INITIATION FACTOR 3 SUBUNIT L"/>
    <property type="match status" value="1"/>
</dbReference>
<dbReference type="InterPro" id="IPR019382">
    <property type="entry name" value="eIF3l"/>
</dbReference>
<dbReference type="EMBL" id="UYRU01052392">
    <property type="protein sequence ID" value="VDN11841.1"/>
    <property type="molecule type" value="Genomic_DNA"/>
</dbReference>
<evidence type="ECO:0000256" key="1">
    <source>
        <dbReference type="ARBA" id="ARBA00022490"/>
    </source>
</evidence>
<dbReference type="GO" id="GO:0005852">
    <property type="term" value="C:eukaryotic translation initiation factor 3 complex"/>
    <property type="evidence" value="ECO:0007669"/>
    <property type="project" value="InterPro"/>
</dbReference>
<dbReference type="SUPFAM" id="SSF48452">
    <property type="entry name" value="TPR-like"/>
    <property type="match status" value="1"/>
</dbReference>
<dbReference type="InterPro" id="IPR011990">
    <property type="entry name" value="TPR-like_helical_dom_sf"/>
</dbReference>
<protein>
    <recommendedName>
        <fullName evidence="6">Eukaryotic translation initiation factor 3 subunit L</fullName>
    </recommendedName>
</protein>
<dbReference type="OrthoDB" id="15082at2759"/>
<dbReference type="PANTHER" id="PTHR13242">
    <property type="entry name" value="EUKARYOTIC TRANSLATION INITIATION FACTOR 3"/>
    <property type="match status" value="1"/>
</dbReference>
<gene>
    <name evidence="4" type="ORF">DILT_LOCUS7672</name>
</gene>
<organism evidence="4 5">
    <name type="scientific">Dibothriocephalus latus</name>
    <name type="common">Fish tapeworm</name>
    <name type="synonym">Diphyllobothrium latum</name>
    <dbReference type="NCBI Taxonomy" id="60516"/>
    <lineage>
        <taxon>Eukaryota</taxon>
        <taxon>Metazoa</taxon>
        <taxon>Spiralia</taxon>
        <taxon>Lophotrochozoa</taxon>
        <taxon>Platyhelminthes</taxon>
        <taxon>Cestoda</taxon>
        <taxon>Eucestoda</taxon>
        <taxon>Diphyllobothriidea</taxon>
        <taxon>Diphyllobothriidae</taxon>
        <taxon>Dibothriocephalus</taxon>
    </lineage>
</organism>
<dbReference type="GO" id="GO:0003743">
    <property type="term" value="F:translation initiation factor activity"/>
    <property type="evidence" value="ECO:0007669"/>
    <property type="project" value="UniProtKB-KW"/>
</dbReference>
<evidence type="ECO:0000256" key="2">
    <source>
        <dbReference type="ARBA" id="ARBA00022540"/>
    </source>
</evidence>
<evidence type="ECO:0000313" key="4">
    <source>
        <dbReference type="EMBL" id="VDN11841.1"/>
    </source>
</evidence>
<proteinExistence type="predicted"/>